<organism evidence="1 2">
    <name type="scientific">Polarella glacialis</name>
    <name type="common">Dinoflagellate</name>
    <dbReference type="NCBI Taxonomy" id="89957"/>
    <lineage>
        <taxon>Eukaryota</taxon>
        <taxon>Sar</taxon>
        <taxon>Alveolata</taxon>
        <taxon>Dinophyceae</taxon>
        <taxon>Suessiales</taxon>
        <taxon>Suessiaceae</taxon>
        <taxon>Polarella</taxon>
    </lineage>
</organism>
<dbReference type="AlphaFoldDB" id="A0A813LAV9"/>
<dbReference type="CDD" id="cd17039">
    <property type="entry name" value="Ubl_ubiquitin_like"/>
    <property type="match status" value="1"/>
</dbReference>
<feature type="non-terminal residue" evidence="1">
    <location>
        <position position="1"/>
    </location>
</feature>
<dbReference type="Proteomes" id="UP000626109">
    <property type="component" value="Unassembled WGS sequence"/>
</dbReference>
<dbReference type="EMBL" id="CAJNNW010034568">
    <property type="protein sequence ID" value="CAE8723180.1"/>
    <property type="molecule type" value="Genomic_DNA"/>
</dbReference>
<sequence>MSTELHVLGLGGSLCSISAEPHWQLAQVKEAVSRQLGIPLLEQRLFEGDAELCEFTPCSSEFGRHLTLIRRPPQQASFLQRIADAERPSDVYQVMCSAPPEICEDRQVLAAAVRRNGWALTFAGGGLQ</sequence>
<protein>
    <submittedName>
        <fullName evidence="1">Uncharacterized protein</fullName>
    </submittedName>
</protein>
<dbReference type="InterPro" id="IPR029071">
    <property type="entry name" value="Ubiquitin-like_domsf"/>
</dbReference>
<proteinExistence type="predicted"/>
<comment type="caution">
    <text evidence="1">The sequence shown here is derived from an EMBL/GenBank/DDBJ whole genome shotgun (WGS) entry which is preliminary data.</text>
</comment>
<gene>
    <name evidence="1" type="ORF">PGLA2088_LOCUS42966</name>
</gene>
<reference evidence="1" key="1">
    <citation type="submission" date="2021-02" db="EMBL/GenBank/DDBJ databases">
        <authorList>
            <person name="Dougan E. K."/>
            <person name="Rhodes N."/>
            <person name="Thang M."/>
            <person name="Chan C."/>
        </authorList>
    </citation>
    <scope>NUCLEOTIDE SEQUENCE</scope>
</reference>
<dbReference type="SUPFAM" id="SSF54236">
    <property type="entry name" value="Ubiquitin-like"/>
    <property type="match status" value="1"/>
</dbReference>
<evidence type="ECO:0000313" key="1">
    <source>
        <dbReference type="EMBL" id="CAE8723180.1"/>
    </source>
</evidence>
<evidence type="ECO:0000313" key="2">
    <source>
        <dbReference type="Proteomes" id="UP000626109"/>
    </source>
</evidence>
<name>A0A813LAV9_POLGL</name>
<accession>A0A813LAV9</accession>